<reference evidence="2" key="1">
    <citation type="journal article" date="2020" name="G3 (Bethesda)">
        <title>High-Quality Assemblies for Three Invasive Social Wasps from the &lt;i&gt;Vespula&lt;/i&gt; Genus.</title>
        <authorList>
            <person name="Harrop T.W.R."/>
            <person name="Guhlin J."/>
            <person name="McLaughlin G.M."/>
            <person name="Permina E."/>
            <person name="Stockwell P."/>
            <person name="Gilligan J."/>
            <person name="Le Lec M.F."/>
            <person name="Gruber M.A.M."/>
            <person name="Quinn O."/>
            <person name="Lovegrove M."/>
            <person name="Duncan E.J."/>
            <person name="Remnant E.J."/>
            <person name="Van Eeckhoven J."/>
            <person name="Graham B."/>
            <person name="Knapp R.A."/>
            <person name="Langford K.W."/>
            <person name="Kronenberg Z."/>
            <person name="Press M.O."/>
            <person name="Eacker S.M."/>
            <person name="Wilson-Rankin E.E."/>
            <person name="Purcell J."/>
            <person name="Lester P.J."/>
            <person name="Dearden P.K."/>
        </authorList>
    </citation>
    <scope>NUCLEOTIDE SEQUENCE</scope>
    <source>
        <strain evidence="2">Volc-1</strain>
    </source>
</reference>
<proteinExistence type="predicted"/>
<feature type="compositionally biased region" description="Basic and acidic residues" evidence="1">
    <location>
        <begin position="58"/>
        <end position="70"/>
    </location>
</feature>
<evidence type="ECO:0000313" key="2">
    <source>
        <dbReference type="EMBL" id="KAF7416581.1"/>
    </source>
</evidence>
<accession>A0A834U4Q1</accession>
<dbReference type="EMBL" id="JACSDY010000010">
    <property type="protein sequence ID" value="KAF7416581.1"/>
    <property type="molecule type" value="Genomic_DNA"/>
</dbReference>
<feature type="compositionally biased region" description="Gly residues" evidence="1">
    <location>
        <begin position="78"/>
        <end position="90"/>
    </location>
</feature>
<dbReference type="AlphaFoldDB" id="A0A834U4Q1"/>
<feature type="region of interest" description="Disordered" evidence="1">
    <location>
        <begin position="58"/>
        <end position="146"/>
    </location>
</feature>
<comment type="caution">
    <text evidence="2">The sequence shown here is derived from an EMBL/GenBank/DDBJ whole genome shotgun (WGS) entry which is preliminary data.</text>
</comment>
<feature type="compositionally biased region" description="Pro residues" evidence="1">
    <location>
        <begin position="131"/>
        <end position="141"/>
    </location>
</feature>
<evidence type="ECO:0000313" key="3">
    <source>
        <dbReference type="Proteomes" id="UP000600918"/>
    </source>
</evidence>
<protein>
    <submittedName>
        <fullName evidence="2">Uncharacterized protein</fullName>
    </submittedName>
</protein>
<organism evidence="2 3">
    <name type="scientific">Vespula pensylvanica</name>
    <name type="common">Western yellow jacket</name>
    <name type="synonym">Wasp</name>
    <dbReference type="NCBI Taxonomy" id="30213"/>
    <lineage>
        <taxon>Eukaryota</taxon>
        <taxon>Metazoa</taxon>
        <taxon>Ecdysozoa</taxon>
        <taxon>Arthropoda</taxon>
        <taxon>Hexapoda</taxon>
        <taxon>Insecta</taxon>
        <taxon>Pterygota</taxon>
        <taxon>Neoptera</taxon>
        <taxon>Endopterygota</taxon>
        <taxon>Hymenoptera</taxon>
        <taxon>Apocrita</taxon>
        <taxon>Aculeata</taxon>
        <taxon>Vespoidea</taxon>
        <taxon>Vespidae</taxon>
        <taxon>Vespinae</taxon>
        <taxon>Vespula</taxon>
    </lineage>
</organism>
<gene>
    <name evidence="2" type="ORF">H0235_011112</name>
</gene>
<dbReference type="Proteomes" id="UP000600918">
    <property type="component" value="Unassembled WGS sequence"/>
</dbReference>
<keyword evidence="3" id="KW-1185">Reference proteome</keyword>
<feature type="compositionally biased region" description="Low complexity" evidence="1">
    <location>
        <begin position="113"/>
        <end position="130"/>
    </location>
</feature>
<evidence type="ECO:0000256" key="1">
    <source>
        <dbReference type="SAM" id="MobiDB-lite"/>
    </source>
</evidence>
<sequence>MGWAIQCHRQDGSRFLQNVGIDRLTSQYLRCASNSSFFESEKMLVFVFIARTVKEKEVEAVSRKDRKKGEGEEEGEGGGRGGGGGGGGGGWEKDGASNAKGMQEIASPLPLFTSPCLSPSTISTTTSNTTPYPPSTSPYPLPTSNSFPPFPFPQTFLSSVEAKTSSESF</sequence>
<name>A0A834U4Q1_VESPE</name>